<dbReference type="PANTHER" id="PTHR35897">
    <property type="entry name" value="METHYLTRANSFERASE AUSD"/>
    <property type="match status" value="1"/>
</dbReference>
<reference evidence="6 7" key="1">
    <citation type="submission" date="2016-04" db="EMBL/GenBank/DDBJ databases">
        <title>A degradative enzymes factory behind the ericoid mycorrhizal symbiosis.</title>
        <authorList>
            <consortium name="DOE Joint Genome Institute"/>
            <person name="Martino E."/>
            <person name="Morin E."/>
            <person name="Grelet G."/>
            <person name="Kuo A."/>
            <person name="Kohler A."/>
            <person name="Daghino S."/>
            <person name="Barry K."/>
            <person name="Choi C."/>
            <person name="Cichocki N."/>
            <person name="Clum A."/>
            <person name="Copeland A."/>
            <person name="Hainaut M."/>
            <person name="Haridas S."/>
            <person name="Labutti K."/>
            <person name="Lindquist E."/>
            <person name="Lipzen A."/>
            <person name="Khouja H.-R."/>
            <person name="Murat C."/>
            <person name="Ohm R."/>
            <person name="Olson A."/>
            <person name="Spatafora J."/>
            <person name="Veneault-Fourrey C."/>
            <person name="Henrissat B."/>
            <person name="Grigoriev I."/>
            <person name="Martin F."/>
            <person name="Perotto S."/>
        </authorList>
    </citation>
    <scope>NUCLEOTIDE SEQUENCE [LARGE SCALE GENOMIC DNA]</scope>
    <source>
        <strain evidence="6 7">F</strain>
    </source>
</reference>
<evidence type="ECO:0000256" key="3">
    <source>
        <dbReference type="ARBA" id="ARBA00022691"/>
    </source>
</evidence>
<accession>A0A2J6S1W6</accession>
<keyword evidence="7" id="KW-1185">Reference proteome</keyword>
<evidence type="ECO:0000256" key="2">
    <source>
        <dbReference type="ARBA" id="ARBA00022679"/>
    </source>
</evidence>
<evidence type="ECO:0000313" key="6">
    <source>
        <dbReference type="EMBL" id="PMD44769.1"/>
    </source>
</evidence>
<comment type="similarity">
    <text evidence="4">Belongs to the class I-like SAM-binding methyltransferase superfamily.</text>
</comment>
<feature type="domain" description="Methyltransferase" evidence="5">
    <location>
        <begin position="101"/>
        <end position="199"/>
    </location>
</feature>
<organism evidence="6 7">
    <name type="scientific">Hyaloscypha variabilis (strain UAMH 11265 / GT02V1 / F)</name>
    <name type="common">Meliniomyces variabilis</name>
    <dbReference type="NCBI Taxonomy" id="1149755"/>
    <lineage>
        <taxon>Eukaryota</taxon>
        <taxon>Fungi</taxon>
        <taxon>Dikarya</taxon>
        <taxon>Ascomycota</taxon>
        <taxon>Pezizomycotina</taxon>
        <taxon>Leotiomycetes</taxon>
        <taxon>Helotiales</taxon>
        <taxon>Hyaloscyphaceae</taxon>
        <taxon>Hyaloscypha</taxon>
        <taxon>Hyaloscypha variabilis</taxon>
    </lineage>
</organism>
<dbReference type="EMBL" id="KZ613941">
    <property type="protein sequence ID" value="PMD44769.1"/>
    <property type="molecule type" value="Genomic_DNA"/>
</dbReference>
<dbReference type="PANTHER" id="PTHR35897:SF1">
    <property type="entry name" value="METHYLTRANSFERASE AUSD"/>
    <property type="match status" value="1"/>
</dbReference>
<dbReference type="GO" id="GO:0016740">
    <property type="term" value="F:transferase activity"/>
    <property type="evidence" value="ECO:0007669"/>
    <property type="project" value="UniProtKB-KW"/>
</dbReference>
<evidence type="ECO:0000259" key="5">
    <source>
        <dbReference type="Pfam" id="PF13649"/>
    </source>
</evidence>
<dbReference type="OrthoDB" id="2094832at2759"/>
<dbReference type="AlphaFoldDB" id="A0A2J6S1W6"/>
<evidence type="ECO:0000256" key="1">
    <source>
        <dbReference type="ARBA" id="ARBA00005179"/>
    </source>
</evidence>
<gene>
    <name evidence="6" type="ORF">L207DRAFT_454515</name>
</gene>
<dbReference type="CDD" id="cd02440">
    <property type="entry name" value="AdoMet_MTases"/>
    <property type="match status" value="1"/>
</dbReference>
<comment type="pathway">
    <text evidence="1">Secondary metabolite biosynthesis.</text>
</comment>
<protein>
    <recommendedName>
        <fullName evidence="5">Methyltransferase domain-containing protein</fullName>
    </recommendedName>
</protein>
<keyword evidence="2" id="KW-0808">Transferase</keyword>
<dbReference type="Pfam" id="PF13649">
    <property type="entry name" value="Methyltransf_25"/>
    <property type="match status" value="1"/>
</dbReference>
<dbReference type="SUPFAM" id="SSF53335">
    <property type="entry name" value="S-adenosyl-L-methionine-dependent methyltransferases"/>
    <property type="match status" value="1"/>
</dbReference>
<sequence length="286" mass="32605">MAQTDIPDALQKIEAREKDVPWYNPDIGNKLGDSARELLENYSKIPATEVEDHVYKIRDEAWQVWPYPCIGGFRFLDLAISLSPNYPTILQRLKTGGENFLDLGCCFGQEIRRLVHDGVPSSHLWGTDLRPEFFDLGYKLFQDKDTLKSKFIAADIFDPSSPLKDLEGKIDIIYAGSFLHLFNYEQQIAVCKRIVQILRAKKGSLVLGRQVGNLEAGERVHRTNAAQSMFRHNEESFKKMWAEVGEATGTKWKVDANLFEHSEGWGPANASRDQTGRAIRFAVWRE</sequence>
<dbReference type="Gene3D" id="3.40.50.150">
    <property type="entry name" value="Vaccinia Virus protein VP39"/>
    <property type="match status" value="1"/>
</dbReference>
<keyword evidence="3" id="KW-0949">S-adenosyl-L-methionine</keyword>
<dbReference type="InterPro" id="IPR051654">
    <property type="entry name" value="Meroterpenoid_MTases"/>
</dbReference>
<dbReference type="InterPro" id="IPR029063">
    <property type="entry name" value="SAM-dependent_MTases_sf"/>
</dbReference>
<name>A0A2J6S1W6_HYAVF</name>
<dbReference type="STRING" id="1149755.A0A2J6S1W6"/>
<proteinExistence type="inferred from homology"/>
<evidence type="ECO:0000313" key="7">
    <source>
        <dbReference type="Proteomes" id="UP000235786"/>
    </source>
</evidence>
<evidence type="ECO:0000256" key="4">
    <source>
        <dbReference type="ARBA" id="ARBA00038314"/>
    </source>
</evidence>
<dbReference type="InterPro" id="IPR041698">
    <property type="entry name" value="Methyltransf_25"/>
</dbReference>
<dbReference type="Proteomes" id="UP000235786">
    <property type="component" value="Unassembled WGS sequence"/>
</dbReference>